<dbReference type="Gene3D" id="3.40.50.2300">
    <property type="match status" value="1"/>
</dbReference>
<feature type="domain" description="HTH luxR-type" evidence="2">
    <location>
        <begin position="184"/>
        <end position="249"/>
    </location>
</feature>
<dbReference type="SUPFAM" id="SSF46894">
    <property type="entry name" value="C-terminal effector domain of the bipartite response regulators"/>
    <property type="match status" value="1"/>
</dbReference>
<dbReference type="PANTHER" id="PTHR43214:SF42">
    <property type="entry name" value="TRANSCRIPTIONAL REGULATORY PROTEIN DESR"/>
    <property type="match status" value="1"/>
</dbReference>
<organism evidence="3 4">
    <name type="scientific">Aminobacter anthyllidis</name>
    <dbReference type="NCBI Taxonomy" id="1035067"/>
    <lineage>
        <taxon>Bacteria</taxon>
        <taxon>Pseudomonadati</taxon>
        <taxon>Pseudomonadota</taxon>
        <taxon>Alphaproteobacteria</taxon>
        <taxon>Hyphomicrobiales</taxon>
        <taxon>Phyllobacteriaceae</taxon>
        <taxon>Aminobacter</taxon>
    </lineage>
</organism>
<dbReference type="PRINTS" id="PR00038">
    <property type="entry name" value="HTHLUXR"/>
</dbReference>
<proteinExistence type="predicted"/>
<gene>
    <name evidence="3" type="ORF">J1C56_05185</name>
</gene>
<dbReference type="PROSITE" id="PS50043">
    <property type="entry name" value="HTH_LUXR_2"/>
    <property type="match status" value="1"/>
</dbReference>
<dbReference type="AlphaFoldDB" id="A0A9X1D263"/>
<dbReference type="PANTHER" id="PTHR43214">
    <property type="entry name" value="TWO-COMPONENT RESPONSE REGULATOR"/>
    <property type="match status" value="1"/>
</dbReference>
<dbReference type="InterPro" id="IPR016032">
    <property type="entry name" value="Sig_transdc_resp-reg_C-effctor"/>
</dbReference>
<evidence type="ECO:0000259" key="2">
    <source>
        <dbReference type="PROSITE" id="PS50043"/>
    </source>
</evidence>
<dbReference type="EMBL" id="JAFLWW010000001">
    <property type="protein sequence ID" value="MBT1154980.1"/>
    <property type="molecule type" value="Genomic_DNA"/>
</dbReference>
<dbReference type="GO" id="GO:0006355">
    <property type="term" value="P:regulation of DNA-templated transcription"/>
    <property type="evidence" value="ECO:0007669"/>
    <property type="project" value="InterPro"/>
</dbReference>
<sequence>MYRVASPSAGRANGSDGSAQRTCRTLLIVATADFISESLIFAIEREFHWITVDQVPTLADACVGFDAPVSLILVEANQLAEIAFQSELLSLLHPLAQIVLIQEDRRQEVSIREVLIARNVRGVLPMNLKLDVWLAALLLVLQGGEYFPRSLFEPIVERRRAGNAEPIVKLEAPAPKQQVAQDEATAYFSELTKDELLTLAMVARGLQNKLIAAARGLSERRVNSHLHNIITKLSVHNRTEAVAVFLKRRESEGERRTSDVVASRVQQTLS</sequence>
<protein>
    <submittedName>
        <fullName evidence="3">Helix-turn-helix transcriptional regulator</fullName>
    </submittedName>
</protein>
<keyword evidence="1" id="KW-0238">DNA-binding</keyword>
<comment type="caution">
    <text evidence="3">The sequence shown here is derived from an EMBL/GenBank/DDBJ whole genome shotgun (WGS) entry which is preliminary data.</text>
</comment>
<keyword evidence="4" id="KW-1185">Reference proteome</keyword>
<reference evidence="3" key="2">
    <citation type="submission" date="2021-03" db="EMBL/GenBank/DDBJ databases">
        <authorList>
            <person name="Artuso I."/>
            <person name="Turrini P."/>
            <person name="Pirolo M."/>
            <person name="Lugli G.A."/>
            <person name="Ventura M."/>
            <person name="Visca P."/>
        </authorList>
    </citation>
    <scope>NUCLEOTIDE SEQUENCE</scope>
    <source>
        <strain evidence="3">LMG 26462</strain>
    </source>
</reference>
<dbReference type="Proteomes" id="UP001138921">
    <property type="component" value="Unassembled WGS sequence"/>
</dbReference>
<evidence type="ECO:0000313" key="3">
    <source>
        <dbReference type="EMBL" id="MBT1154980.1"/>
    </source>
</evidence>
<dbReference type="CDD" id="cd06170">
    <property type="entry name" value="LuxR_C_like"/>
    <property type="match status" value="1"/>
</dbReference>
<dbReference type="SMART" id="SM00421">
    <property type="entry name" value="HTH_LUXR"/>
    <property type="match status" value="1"/>
</dbReference>
<dbReference type="Pfam" id="PF00196">
    <property type="entry name" value="GerE"/>
    <property type="match status" value="1"/>
</dbReference>
<evidence type="ECO:0000256" key="1">
    <source>
        <dbReference type="ARBA" id="ARBA00023125"/>
    </source>
</evidence>
<dbReference type="InterPro" id="IPR000792">
    <property type="entry name" value="Tscrpt_reg_LuxR_C"/>
</dbReference>
<dbReference type="InterPro" id="IPR039420">
    <property type="entry name" value="WalR-like"/>
</dbReference>
<reference evidence="3" key="1">
    <citation type="journal article" date="2021" name="Microorganisms">
        <title>Phylogenomic Reconstruction and Metabolic Potential of the Genus Aminobacter.</title>
        <authorList>
            <person name="Artuso I."/>
            <person name="Turrini P."/>
            <person name="Pirolo M."/>
            <person name="Lugli G.A."/>
            <person name="Ventura M."/>
            <person name="Visca P."/>
        </authorList>
    </citation>
    <scope>NUCLEOTIDE SEQUENCE</scope>
    <source>
        <strain evidence="3">LMG 26462</strain>
    </source>
</reference>
<dbReference type="InterPro" id="IPR036388">
    <property type="entry name" value="WH-like_DNA-bd_sf"/>
</dbReference>
<evidence type="ECO:0000313" key="4">
    <source>
        <dbReference type="Proteomes" id="UP001138921"/>
    </source>
</evidence>
<accession>A0A9X1D263</accession>
<name>A0A9X1D263_9HYPH</name>
<dbReference type="Gene3D" id="1.10.10.10">
    <property type="entry name" value="Winged helix-like DNA-binding domain superfamily/Winged helix DNA-binding domain"/>
    <property type="match status" value="1"/>
</dbReference>
<dbReference type="GO" id="GO:0003677">
    <property type="term" value="F:DNA binding"/>
    <property type="evidence" value="ECO:0007669"/>
    <property type="project" value="UniProtKB-KW"/>
</dbReference>